<accession>A0A3B0PLV6</accession>
<dbReference type="KEGG" id="medw:NCTC10132_00104"/>
<name>A0A3B0PLV6_9BACT</name>
<keyword evidence="2" id="KW-1185">Reference proteome</keyword>
<sequence length="40" mass="4772">MLPLNATVDDMTNTLNILYSEGLKNNFKNFFNDKEFMNKW</sequence>
<feature type="non-terminal residue" evidence="1">
    <location>
        <position position="40"/>
    </location>
</feature>
<dbReference type="Proteomes" id="UP000257559">
    <property type="component" value="Chromosome"/>
</dbReference>
<reference evidence="2" key="1">
    <citation type="submission" date="2018-06" db="EMBL/GenBank/DDBJ databases">
        <authorList>
            <consortium name="Pathogen Informatics"/>
        </authorList>
    </citation>
    <scope>NUCLEOTIDE SEQUENCE [LARGE SCALE GENOMIC DNA]</scope>
    <source>
        <strain evidence="2">NCTC10132</strain>
    </source>
</reference>
<dbReference type="AlphaFoldDB" id="A0A3B0PLV6"/>
<organism evidence="1 2">
    <name type="scientific">Mycoplasmopsis edwardii</name>
    <dbReference type="NCBI Taxonomy" id="53558"/>
    <lineage>
        <taxon>Bacteria</taxon>
        <taxon>Bacillati</taxon>
        <taxon>Mycoplasmatota</taxon>
        <taxon>Mycoplasmoidales</taxon>
        <taxon>Metamycoplasmataceae</taxon>
        <taxon>Mycoplasmopsis</taxon>
    </lineage>
</organism>
<dbReference type="EMBL" id="LS991951">
    <property type="protein sequence ID" value="SYV96770.1"/>
    <property type="molecule type" value="Genomic_DNA"/>
</dbReference>
<gene>
    <name evidence="1" type="ORF">NCTC10132_00104</name>
</gene>
<evidence type="ECO:0000313" key="2">
    <source>
        <dbReference type="Proteomes" id="UP000257559"/>
    </source>
</evidence>
<evidence type="ECO:0000313" key="1">
    <source>
        <dbReference type="EMBL" id="SYV96770.1"/>
    </source>
</evidence>
<protein>
    <submittedName>
        <fullName evidence="1">Uncharacterized protein</fullName>
    </submittedName>
</protein>
<proteinExistence type="predicted"/>